<dbReference type="InterPro" id="IPR038577">
    <property type="entry name" value="GT10-like_C_sf"/>
</dbReference>
<dbReference type="GO" id="GO:0008417">
    <property type="term" value="F:fucosyltransferase activity"/>
    <property type="evidence" value="ECO:0007669"/>
    <property type="project" value="InterPro"/>
</dbReference>
<dbReference type="Pfam" id="PF17039">
    <property type="entry name" value="Glyco_tran_10_N"/>
    <property type="match status" value="1"/>
</dbReference>
<evidence type="ECO:0000256" key="10">
    <source>
        <dbReference type="ARBA" id="ARBA00023136"/>
    </source>
</evidence>
<evidence type="ECO:0000313" key="15">
    <source>
        <dbReference type="EMBL" id="KAK7084032.1"/>
    </source>
</evidence>
<evidence type="ECO:0000256" key="6">
    <source>
        <dbReference type="ARBA" id="ARBA00022692"/>
    </source>
</evidence>
<dbReference type="EMBL" id="JAXCGZ010002331">
    <property type="protein sequence ID" value="KAK7084032.1"/>
    <property type="molecule type" value="Genomic_DNA"/>
</dbReference>
<dbReference type="PANTHER" id="PTHR48438:SF1">
    <property type="entry name" value="ALPHA-(1,3)-FUCOSYLTRANSFERASE C-RELATED"/>
    <property type="match status" value="1"/>
</dbReference>
<dbReference type="AlphaFoldDB" id="A0AAN8XIG0"/>
<evidence type="ECO:0000256" key="11">
    <source>
        <dbReference type="ARBA" id="ARBA00023180"/>
    </source>
</evidence>
<dbReference type="Proteomes" id="UP001381693">
    <property type="component" value="Unassembled WGS sequence"/>
</dbReference>
<dbReference type="PANTHER" id="PTHR48438">
    <property type="entry name" value="ALPHA-(1,3)-FUCOSYLTRANSFERASE C-RELATED"/>
    <property type="match status" value="1"/>
</dbReference>
<evidence type="ECO:0000256" key="1">
    <source>
        <dbReference type="ARBA" id="ARBA00004447"/>
    </source>
</evidence>
<evidence type="ECO:0000256" key="8">
    <source>
        <dbReference type="ARBA" id="ARBA00022989"/>
    </source>
</evidence>
<dbReference type="Gene3D" id="3.40.50.11660">
    <property type="entry name" value="Glycosyl transferase family 10, C-terminal domain"/>
    <property type="match status" value="1"/>
</dbReference>
<dbReference type="Pfam" id="PF00852">
    <property type="entry name" value="Glyco_transf_10"/>
    <property type="match status" value="1"/>
</dbReference>
<keyword evidence="6 12" id="KW-0812">Transmembrane</keyword>
<accession>A0AAN8XIG0</accession>
<comment type="subcellular location">
    <subcellularLocation>
        <location evidence="1 12">Golgi apparatus</location>
        <location evidence="1 12">Golgi stack membrane</location>
        <topology evidence="1 12">Single-pass type II membrane protein</topology>
    </subcellularLocation>
</comment>
<name>A0AAN8XIG0_HALRR</name>
<evidence type="ECO:0000256" key="9">
    <source>
        <dbReference type="ARBA" id="ARBA00023034"/>
    </source>
</evidence>
<feature type="domain" description="Fucosyltransferase N-terminal" evidence="14">
    <location>
        <begin position="54"/>
        <end position="162"/>
    </location>
</feature>
<protein>
    <recommendedName>
        <fullName evidence="12">Fucosyltransferase</fullName>
        <ecNumber evidence="12">2.4.1.-</ecNumber>
    </recommendedName>
</protein>
<evidence type="ECO:0000313" key="16">
    <source>
        <dbReference type="Proteomes" id="UP001381693"/>
    </source>
</evidence>
<comment type="pathway">
    <text evidence="2">Protein modification; protein glycosylation.</text>
</comment>
<keyword evidence="7" id="KW-0735">Signal-anchor</keyword>
<organism evidence="15 16">
    <name type="scientific">Halocaridina rubra</name>
    <name type="common">Hawaiian red shrimp</name>
    <dbReference type="NCBI Taxonomy" id="373956"/>
    <lineage>
        <taxon>Eukaryota</taxon>
        <taxon>Metazoa</taxon>
        <taxon>Ecdysozoa</taxon>
        <taxon>Arthropoda</taxon>
        <taxon>Crustacea</taxon>
        <taxon>Multicrustacea</taxon>
        <taxon>Malacostraca</taxon>
        <taxon>Eumalacostraca</taxon>
        <taxon>Eucarida</taxon>
        <taxon>Decapoda</taxon>
        <taxon>Pleocyemata</taxon>
        <taxon>Caridea</taxon>
        <taxon>Atyoidea</taxon>
        <taxon>Atyidae</taxon>
        <taxon>Halocaridina</taxon>
    </lineage>
</organism>
<evidence type="ECO:0000256" key="4">
    <source>
        <dbReference type="ARBA" id="ARBA00022676"/>
    </source>
</evidence>
<evidence type="ECO:0000256" key="7">
    <source>
        <dbReference type="ARBA" id="ARBA00022968"/>
    </source>
</evidence>
<evidence type="ECO:0000259" key="13">
    <source>
        <dbReference type="Pfam" id="PF00852"/>
    </source>
</evidence>
<evidence type="ECO:0000256" key="5">
    <source>
        <dbReference type="ARBA" id="ARBA00022679"/>
    </source>
</evidence>
<comment type="caution">
    <text evidence="15">The sequence shown here is derived from an EMBL/GenBank/DDBJ whole genome shotgun (WGS) entry which is preliminary data.</text>
</comment>
<dbReference type="EC" id="2.4.1.-" evidence="12"/>
<keyword evidence="10" id="KW-0472">Membrane</keyword>
<dbReference type="SUPFAM" id="SSF53756">
    <property type="entry name" value="UDP-Glycosyltransferase/glycogen phosphorylase"/>
    <property type="match status" value="1"/>
</dbReference>
<evidence type="ECO:0000256" key="3">
    <source>
        <dbReference type="ARBA" id="ARBA00008919"/>
    </source>
</evidence>
<gene>
    <name evidence="15" type="primary">FUT3_2</name>
    <name evidence="15" type="ORF">SK128_017983</name>
</gene>
<feature type="domain" description="Fucosyltransferase C-terminal" evidence="13">
    <location>
        <begin position="183"/>
        <end position="265"/>
    </location>
</feature>
<evidence type="ECO:0000256" key="2">
    <source>
        <dbReference type="ARBA" id="ARBA00004922"/>
    </source>
</evidence>
<evidence type="ECO:0000256" key="12">
    <source>
        <dbReference type="RuleBase" id="RU003832"/>
    </source>
</evidence>
<keyword evidence="9 12" id="KW-0333">Golgi apparatus</keyword>
<comment type="similarity">
    <text evidence="3 12">Belongs to the glycosyltransferase 10 family.</text>
</comment>
<dbReference type="InterPro" id="IPR031481">
    <property type="entry name" value="Glyco_tran_10_N"/>
</dbReference>
<dbReference type="GO" id="GO:0032580">
    <property type="term" value="C:Golgi cisterna membrane"/>
    <property type="evidence" value="ECO:0007669"/>
    <property type="project" value="UniProtKB-SubCell"/>
</dbReference>
<proteinExistence type="inferred from homology"/>
<dbReference type="InterPro" id="IPR055270">
    <property type="entry name" value="Glyco_tran_10_C"/>
</dbReference>
<keyword evidence="5 12" id="KW-0808">Transferase</keyword>
<keyword evidence="8" id="KW-1133">Transmembrane helix</keyword>
<keyword evidence="11" id="KW-0325">Glycoprotein</keyword>
<sequence>MTAPITEPPSSHRKLMDVNFILLEEDNRTRERKLPNDLKNEPGHHPELDDPSLKRILLWNDMYGKLHYTFGLGREPFIRAGCPINKCITTSNRTRYPLLDIDALVWHFRSSDKELPKLRSSHTRYVFWMQESPMNLYGDLQLYNNIFNWTFTYRLDSDFPSPAGFVMRRSKIDYTVLTFKAAQQKNKFIAWFVSNCKSASGRENLVRSLQQYIPVDIYGECGPYKCKRSEQTHCYEMLEKDYKFYLSFENSLCKDYITEKFFHLLQ</sequence>
<keyword evidence="16" id="KW-1185">Reference proteome</keyword>
<keyword evidence="4 12" id="KW-0328">Glycosyltransferase</keyword>
<reference evidence="15 16" key="1">
    <citation type="submission" date="2023-11" db="EMBL/GenBank/DDBJ databases">
        <title>Halocaridina rubra genome assembly.</title>
        <authorList>
            <person name="Smith C."/>
        </authorList>
    </citation>
    <scope>NUCLEOTIDE SEQUENCE [LARGE SCALE GENOMIC DNA]</scope>
    <source>
        <strain evidence="15">EP-1</strain>
        <tissue evidence="15">Whole</tissue>
    </source>
</reference>
<dbReference type="InterPro" id="IPR001503">
    <property type="entry name" value="Glyco_trans_10"/>
</dbReference>
<evidence type="ECO:0000259" key="14">
    <source>
        <dbReference type="Pfam" id="PF17039"/>
    </source>
</evidence>